<dbReference type="InterPro" id="IPR025510">
    <property type="entry name" value="DUF4397"/>
</dbReference>
<feature type="domain" description="DUF4397" evidence="2">
    <location>
        <begin position="43"/>
        <end position="162"/>
    </location>
</feature>
<dbReference type="RefSeq" id="WP_126763418.1">
    <property type="nucleotide sequence ID" value="NZ_JBHLTZ010000012.1"/>
</dbReference>
<dbReference type="Proteomes" id="UP000287198">
    <property type="component" value="Unassembled WGS sequence"/>
</dbReference>
<gene>
    <name evidence="3" type="ORF">CWI69_07550</name>
</gene>
<dbReference type="PROSITE" id="PS51257">
    <property type="entry name" value="PROKAR_LIPOPROTEIN"/>
    <property type="match status" value="1"/>
</dbReference>
<dbReference type="Pfam" id="PF14344">
    <property type="entry name" value="DUF4397"/>
    <property type="match status" value="2"/>
</dbReference>
<feature type="signal peptide" evidence="1">
    <location>
        <begin position="1"/>
        <end position="24"/>
    </location>
</feature>
<keyword evidence="1" id="KW-0732">Signal</keyword>
<evidence type="ECO:0000259" key="2">
    <source>
        <dbReference type="Pfam" id="PF14344"/>
    </source>
</evidence>
<comment type="caution">
    <text evidence="3">The sequence shown here is derived from an EMBL/GenBank/DDBJ whole genome shotgun (WGS) entry which is preliminary data.</text>
</comment>
<reference evidence="4" key="1">
    <citation type="journal article" date="2018" name="Front. Microbiol.">
        <title>Genome-Based Analysis Reveals the Taxonomy and Diversity of the Family Idiomarinaceae.</title>
        <authorList>
            <person name="Liu Y."/>
            <person name="Lai Q."/>
            <person name="Shao Z."/>
        </authorList>
    </citation>
    <scope>NUCLEOTIDE SEQUENCE [LARGE SCALE GENOMIC DNA]</scope>
    <source>
        <strain evidence="4">BH195</strain>
    </source>
</reference>
<keyword evidence="4" id="KW-1185">Reference proteome</keyword>
<proteinExistence type="predicted"/>
<evidence type="ECO:0000313" key="3">
    <source>
        <dbReference type="EMBL" id="RUO52883.1"/>
    </source>
</evidence>
<name>A0A432XW52_9GAMM</name>
<evidence type="ECO:0000256" key="1">
    <source>
        <dbReference type="SAM" id="SignalP"/>
    </source>
</evidence>
<feature type="domain" description="DUF4397" evidence="2">
    <location>
        <begin position="258"/>
        <end position="376"/>
    </location>
</feature>
<organism evidence="3 4">
    <name type="scientific">Pseudidiomarina halophila</name>
    <dbReference type="NCBI Taxonomy" id="1449799"/>
    <lineage>
        <taxon>Bacteria</taxon>
        <taxon>Pseudomonadati</taxon>
        <taxon>Pseudomonadota</taxon>
        <taxon>Gammaproteobacteria</taxon>
        <taxon>Alteromonadales</taxon>
        <taxon>Idiomarinaceae</taxon>
        <taxon>Pseudidiomarina</taxon>
    </lineage>
</organism>
<accession>A0A432XW52</accession>
<dbReference type="EMBL" id="PIPW01000002">
    <property type="protein sequence ID" value="RUO52883.1"/>
    <property type="molecule type" value="Genomic_DNA"/>
</dbReference>
<protein>
    <recommendedName>
        <fullName evidence="2">DUF4397 domain-containing protein</fullName>
    </recommendedName>
</protein>
<evidence type="ECO:0000313" key="4">
    <source>
        <dbReference type="Proteomes" id="UP000287198"/>
    </source>
</evidence>
<dbReference type="OrthoDB" id="9783299at2"/>
<sequence length="466" mass="46981">MNGITKYSIPALAVLMLAACGSDSNEPAPIVEPPPPPPPASTYVRVHHSVADAPDVNVLLDGDIALEAVPFGASSGVIELEEATYSVQVDGILADESTATVIGPADVELSGDMRYEIFAVGKVGDESIAPLIFANDFSAVTEGNVRVEVVHAAPDAPPVDVYVTAPDAELSAESALTTLSFTDNSGQVEVPAGDYQVRITLAGEPATVVYDSGTLTLADGADLVVAAVTNTMTGAAPVMLQVADGEGAVLVPDVNAGADIRVIHASADAPAVDVTVNNAAEPAIQDLAFLQATDFINLPAADYLIDVAAAGGTPVVLDDVPLSLATSDQLSIYAVGALGDGSLTLAAVSDMQRRIATEAQIQLVHASPSAGNVDIYVTASEDLSGATPAFADVPFNAEGLVSTGYVSLPPGDYVVTVTATGTTTAAIGPVNLSLEGGGIYTAAAVDATGGGLPPQLILLDDLAPAM</sequence>
<feature type="chain" id="PRO_5018998122" description="DUF4397 domain-containing protein" evidence="1">
    <location>
        <begin position="25"/>
        <end position="466"/>
    </location>
</feature>
<dbReference type="AlphaFoldDB" id="A0A432XW52"/>